<keyword evidence="9" id="KW-1185">Reference proteome</keyword>
<sequence>MGAPPPPASATDHIQLALLMNREASGSSLEGLVAVALAHALVVTVMISTGRISGGHLNPTVTLGLLVVGHITIFPSILYWIDQLLDSVIMLRPIVLSGVDGRWRSKVGDRR</sequence>
<dbReference type="InterPro" id="IPR023271">
    <property type="entry name" value="Aquaporin-like"/>
</dbReference>
<dbReference type="AlphaFoldDB" id="A0A6A1UX12"/>
<name>A0A6A1UX12_9ROSI</name>
<dbReference type="Pfam" id="PF00230">
    <property type="entry name" value="MIP"/>
    <property type="match status" value="1"/>
</dbReference>
<keyword evidence="4 7" id="KW-1133">Transmembrane helix</keyword>
<organism evidence="8 9">
    <name type="scientific">Morella rubra</name>
    <name type="common">Chinese bayberry</name>
    <dbReference type="NCBI Taxonomy" id="262757"/>
    <lineage>
        <taxon>Eukaryota</taxon>
        <taxon>Viridiplantae</taxon>
        <taxon>Streptophyta</taxon>
        <taxon>Embryophyta</taxon>
        <taxon>Tracheophyta</taxon>
        <taxon>Spermatophyta</taxon>
        <taxon>Magnoliopsida</taxon>
        <taxon>eudicotyledons</taxon>
        <taxon>Gunneridae</taxon>
        <taxon>Pentapetalae</taxon>
        <taxon>rosids</taxon>
        <taxon>fabids</taxon>
        <taxon>Fagales</taxon>
        <taxon>Myricaceae</taxon>
        <taxon>Morella</taxon>
    </lineage>
</organism>
<dbReference type="GO" id="GO:0015250">
    <property type="term" value="F:water channel activity"/>
    <property type="evidence" value="ECO:0007669"/>
    <property type="project" value="TreeGrafter"/>
</dbReference>
<evidence type="ECO:0000256" key="5">
    <source>
        <dbReference type="ARBA" id="ARBA00023136"/>
    </source>
</evidence>
<evidence type="ECO:0000256" key="6">
    <source>
        <dbReference type="RuleBase" id="RU000477"/>
    </source>
</evidence>
<evidence type="ECO:0000256" key="3">
    <source>
        <dbReference type="ARBA" id="ARBA00022692"/>
    </source>
</evidence>
<dbReference type="OrthoDB" id="3222at2759"/>
<dbReference type="PANTHER" id="PTHR45665">
    <property type="entry name" value="AQUAPORIN-8"/>
    <property type="match status" value="1"/>
</dbReference>
<dbReference type="GO" id="GO:0016020">
    <property type="term" value="C:membrane"/>
    <property type="evidence" value="ECO:0007669"/>
    <property type="project" value="UniProtKB-SubCell"/>
</dbReference>
<evidence type="ECO:0000256" key="2">
    <source>
        <dbReference type="ARBA" id="ARBA00022448"/>
    </source>
</evidence>
<evidence type="ECO:0000256" key="7">
    <source>
        <dbReference type="SAM" id="Phobius"/>
    </source>
</evidence>
<dbReference type="SUPFAM" id="SSF81338">
    <property type="entry name" value="Aquaporin-like"/>
    <property type="match status" value="1"/>
</dbReference>
<evidence type="ECO:0000256" key="4">
    <source>
        <dbReference type="ARBA" id="ARBA00022989"/>
    </source>
</evidence>
<dbReference type="Gene3D" id="1.20.1080.10">
    <property type="entry name" value="Glycerol uptake facilitator protein"/>
    <property type="match status" value="1"/>
</dbReference>
<dbReference type="InterPro" id="IPR034294">
    <property type="entry name" value="Aquaporin_transptr"/>
</dbReference>
<evidence type="ECO:0000313" key="8">
    <source>
        <dbReference type="EMBL" id="KAB1204368.1"/>
    </source>
</evidence>
<dbReference type="PANTHER" id="PTHR45665:SF26">
    <property type="entry name" value="AQUAPORIN TIP4-1"/>
    <property type="match status" value="1"/>
</dbReference>
<proteinExistence type="inferred from homology"/>
<keyword evidence="2 6" id="KW-0813">Transport</keyword>
<feature type="transmembrane region" description="Helical" evidence="7">
    <location>
        <begin position="61"/>
        <end position="81"/>
    </location>
</feature>
<dbReference type="PRINTS" id="PR00783">
    <property type="entry name" value="MINTRINSICP"/>
</dbReference>
<keyword evidence="5 7" id="KW-0472">Membrane</keyword>
<evidence type="ECO:0000256" key="1">
    <source>
        <dbReference type="ARBA" id="ARBA00004141"/>
    </source>
</evidence>
<gene>
    <name evidence="8" type="ORF">CJ030_MR8G014181</name>
</gene>
<comment type="subcellular location">
    <subcellularLocation>
        <location evidence="1">Membrane</location>
        <topology evidence="1">Multi-pass membrane protein</topology>
    </subcellularLocation>
</comment>
<dbReference type="InterPro" id="IPR000425">
    <property type="entry name" value="MIP"/>
</dbReference>
<feature type="transmembrane region" description="Helical" evidence="7">
    <location>
        <begin position="31"/>
        <end position="49"/>
    </location>
</feature>
<keyword evidence="3 6" id="KW-0812">Transmembrane</keyword>
<dbReference type="InterPro" id="IPR022357">
    <property type="entry name" value="MIP_CS"/>
</dbReference>
<reference evidence="8 9" key="1">
    <citation type="journal article" date="2019" name="Plant Biotechnol. J.">
        <title>The red bayberry genome and genetic basis of sex determination.</title>
        <authorList>
            <person name="Jia H.M."/>
            <person name="Jia H.J."/>
            <person name="Cai Q.L."/>
            <person name="Wang Y."/>
            <person name="Zhao H.B."/>
            <person name="Yang W.F."/>
            <person name="Wang G.Y."/>
            <person name="Li Y.H."/>
            <person name="Zhan D.L."/>
            <person name="Shen Y.T."/>
            <person name="Niu Q.F."/>
            <person name="Chang L."/>
            <person name="Qiu J."/>
            <person name="Zhao L."/>
            <person name="Xie H.B."/>
            <person name="Fu W.Y."/>
            <person name="Jin J."/>
            <person name="Li X.W."/>
            <person name="Jiao Y."/>
            <person name="Zhou C.C."/>
            <person name="Tu T."/>
            <person name="Chai C.Y."/>
            <person name="Gao J.L."/>
            <person name="Fan L.J."/>
            <person name="van de Weg E."/>
            <person name="Wang J.Y."/>
            <person name="Gao Z.S."/>
        </authorList>
    </citation>
    <scope>NUCLEOTIDE SEQUENCE [LARGE SCALE GENOMIC DNA]</scope>
    <source>
        <tissue evidence="8">Leaves</tissue>
    </source>
</reference>
<dbReference type="EMBL" id="RXIC02000026">
    <property type="protein sequence ID" value="KAB1204368.1"/>
    <property type="molecule type" value="Genomic_DNA"/>
</dbReference>
<protein>
    <submittedName>
        <fullName evidence="8">Aquaporin TIP2-3</fullName>
    </submittedName>
</protein>
<accession>A0A6A1UX12</accession>
<comment type="caution">
    <text evidence="8">The sequence shown here is derived from an EMBL/GenBank/DDBJ whole genome shotgun (WGS) entry which is preliminary data.</text>
</comment>
<dbReference type="Proteomes" id="UP000516437">
    <property type="component" value="Chromosome 8"/>
</dbReference>
<evidence type="ECO:0000313" key="9">
    <source>
        <dbReference type="Proteomes" id="UP000516437"/>
    </source>
</evidence>
<comment type="similarity">
    <text evidence="6">Belongs to the MIP/aquaporin (TC 1.A.8) family.</text>
</comment>
<dbReference type="PROSITE" id="PS00221">
    <property type="entry name" value="MIP"/>
    <property type="match status" value="1"/>
</dbReference>